<sequence length="275" mass="25606">MTPGDRIPARTGRRPLWRLAAAVAGAALATGALALVGLAQGSGPDGALSASAHNYLVSSSPAAGSTVDAPPSEVTLTFNDVILDLAAAGGGGGDASTGSAPASGGSSVVQVTGPDGQGTHFETGCATDSGRTVSVPVALGGSGQYTVTWRVVSADGHPVSDSIAFTYQAPAGATASAGTPDGPGCAAAQEGATGSGATSSGGAGSSAADPGTAAGQEQGVAPYLGVIVGVGIGIVVLAAAAVVLIVVTGRRKPAAAAATGDAGGDAPRDGGPPAA</sequence>
<keyword evidence="9" id="KW-1185">Reference proteome</keyword>
<keyword evidence="6" id="KW-0812">Transmembrane</keyword>
<feature type="transmembrane region" description="Helical" evidence="6">
    <location>
        <begin position="223"/>
        <end position="247"/>
    </location>
</feature>
<dbReference type="InterPro" id="IPR032694">
    <property type="entry name" value="CopC/D"/>
</dbReference>
<dbReference type="Gene3D" id="2.60.40.1220">
    <property type="match status" value="1"/>
</dbReference>
<evidence type="ECO:0000256" key="2">
    <source>
        <dbReference type="ARBA" id="ARBA00022723"/>
    </source>
</evidence>
<dbReference type="SUPFAM" id="SSF81296">
    <property type="entry name" value="E set domains"/>
    <property type="match status" value="1"/>
</dbReference>
<dbReference type="Pfam" id="PF04234">
    <property type="entry name" value="CopC"/>
    <property type="match status" value="1"/>
</dbReference>
<evidence type="ECO:0000313" key="9">
    <source>
        <dbReference type="Proteomes" id="UP000195062"/>
    </source>
</evidence>
<keyword evidence="4" id="KW-0186">Copper</keyword>
<dbReference type="InterPro" id="IPR007348">
    <property type="entry name" value="CopC_dom"/>
</dbReference>
<comment type="subcellular location">
    <subcellularLocation>
        <location evidence="1">Cell envelope</location>
    </subcellularLocation>
</comment>
<dbReference type="EMBL" id="MDHH01000004">
    <property type="protein sequence ID" value="OUE00973.1"/>
    <property type="molecule type" value="Genomic_DNA"/>
</dbReference>
<keyword evidence="3" id="KW-0732">Signal</keyword>
<comment type="caution">
    <text evidence="8">The sequence shown here is derived from an EMBL/GenBank/DDBJ whole genome shotgun (WGS) entry which is preliminary data.</text>
</comment>
<evidence type="ECO:0000256" key="5">
    <source>
        <dbReference type="SAM" id="MobiDB-lite"/>
    </source>
</evidence>
<dbReference type="GO" id="GO:0006825">
    <property type="term" value="P:copper ion transport"/>
    <property type="evidence" value="ECO:0007669"/>
    <property type="project" value="InterPro"/>
</dbReference>
<dbReference type="InterPro" id="IPR014755">
    <property type="entry name" value="Cu-Rt/internalin_Ig-like"/>
</dbReference>
<keyword evidence="6" id="KW-1133">Transmembrane helix</keyword>
<protein>
    <submittedName>
        <fullName evidence="8">Copper transport protein YcnJ</fullName>
    </submittedName>
</protein>
<name>A0A225CDP9_CLAMM</name>
<feature type="compositionally biased region" description="Low complexity" evidence="5">
    <location>
        <begin position="173"/>
        <end position="198"/>
    </location>
</feature>
<feature type="region of interest" description="Disordered" evidence="5">
    <location>
        <begin position="173"/>
        <end position="215"/>
    </location>
</feature>
<evidence type="ECO:0000256" key="3">
    <source>
        <dbReference type="ARBA" id="ARBA00022729"/>
    </source>
</evidence>
<reference evidence="8 9" key="1">
    <citation type="submission" date="2016-08" db="EMBL/GenBank/DDBJ databases">
        <title>Genome sequence of Clavibacter michiganensis subsp. michiganensis strain CASJ007.</title>
        <authorList>
            <person name="Thapa S.P."/>
            <person name="Coaker G."/>
        </authorList>
    </citation>
    <scope>NUCLEOTIDE SEQUENCE [LARGE SCALE GENOMIC DNA]</scope>
    <source>
        <strain evidence="8">CASJ007</strain>
    </source>
</reference>
<feature type="compositionally biased region" description="Low complexity" evidence="5">
    <location>
        <begin position="205"/>
        <end position="215"/>
    </location>
</feature>
<accession>A0A225CDP9</accession>
<dbReference type="GO" id="GO:0005886">
    <property type="term" value="C:plasma membrane"/>
    <property type="evidence" value="ECO:0007669"/>
    <property type="project" value="TreeGrafter"/>
</dbReference>
<keyword evidence="2" id="KW-0479">Metal-binding</keyword>
<dbReference type="GO" id="GO:0046688">
    <property type="term" value="P:response to copper ion"/>
    <property type="evidence" value="ECO:0007669"/>
    <property type="project" value="InterPro"/>
</dbReference>
<dbReference type="AlphaFoldDB" id="A0A225CDP9"/>
<evidence type="ECO:0000256" key="4">
    <source>
        <dbReference type="ARBA" id="ARBA00023008"/>
    </source>
</evidence>
<evidence type="ECO:0000313" key="8">
    <source>
        <dbReference type="EMBL" id="OUE00973.1"/>
    </source>
</evidence>
<dbReference type="GO" id="GO:0042597">
    <property type="term" value="C:periplasmic space"/>
    <property type="evidence" value="ECO:0007669"/>
    <property type="project" value="InterPro"/>
</dbReference>
<feature type="region of interest" description="Disordered" evidence="5">
    <location>
        <begin position="253"/>
        <end position="275"/>
    </location>
</feature>
<evidence type="ECO:0000256" key="6">
    <source>
        <dbReference type="SAM" id="Phobius"/>
    </source>
</evidence>
<evidence type="ECO:0000256" key="1">
    <source>
        <dbReference type="ARBA" id="ARBA00004196"/>
    </source>
</evidence>
<dbReference type="PANTHER" id="PTHR34820:SF4">
    <property type="entry name" value="INNER MEMBRANE PROTEIN YEBZ"/>
    <property type="match status" value="1"/>
</dbReference>
<dbReference type="GO" id="GO:0030313">
    <property type="term" value="C:cell envelope"/>
    <property type="evidence" value="ECO:0007669"/>
    <property type="project" value="UniProtKB-SubCell"/>
</dbReference>
<dbReference type="RefSeq" id="WP_079531616.1">
    <property type="nucleotide sequence ID" value="NZ_CP033724.1"/>
</dbReference>
<evidence type="ECO:0000259" key="7">
    <source>
        <dbReference type="Pfam" id="PF04234"/>
    </source>
</evidence>
<dbReference type="PANTHER" id="PTHR34820">
    <property type="entry name" value="INNER MEMBRANE PROTEIN YEBZ"/>
    <property type="match status" value="1"/>
</dbReference>
<dbReference type="Proteomes" id="UP000195062">
    <property type="component" value="Unassembled WGS sequence"/>
</dbReference>
<keyword evidence="6" id="KW-0472">Membrane</keyword>
<feature type="domain" description="CopC" evidence="7">
    <location>
        <begin position="53"/>
        <end position="166"/>
    </location>
</feature>
<dbReference type="GO" id="GO:0005507">
    <property type="term" value="F:copper ion binding"/>
    <property type="evidence" value="ECO:0007669"/>
    <property type="project" value="InterPro"/>
</dbReference>
<dbReference type="InterPro" id="IPR014756">
    <property type="entry name" value="Ig_E-set"/>
</dbReference>
<dbReference type="GeneID" id="92949650"/>
<organism evidence="8 9">
    <name type="scientific">Clavibacter michiganensis subsp. michiganensis</name>
    <dbReference type="NCBI Taxonomy" id="33013"/>
    <lineage>
        <taxon>Bacteria</taxon>
        <taxon>Bacillati</taxon>
        <taxon>Actinomycetota</taxon>
        <taxon>Actinomycetes</taxon>
        <taxon>Micrococcales</taxon>
        <taxon>Microbacteriaceae</taxon>
        <taxon>Clavibacter</taxon>
    </lineage>
</organism>
<gene>
    <name evidence="8" type="primary">ycnJ</name>
    <name evidence="8" type="ORF">CMMCAS07_16155</name>
</gene>
<proteinExistence type="predicted"/>